<protein>
    <submittedName>
        <fullName evidence="4">Putative acetyltransferase</fullName>
    </submittedName>
</protein>
<name>W9RY56_9ROSA</name>
<evidence type="ECO:0000313" key="4">
    <source>
        <dbReference type="EMBL" id="EXC17273.1"/>
    </source>
</evidence>
<keyword evidence="3" id="KW-0012">Acyltransferase</keyword>
<proteinExistence type="inferred from homology"/>
<reference evidence="5" key="1">
    <citation type="submission" date="2013-01" db="EMBL/GenBank/DDBJ databases">
        <title>Draft Genome Sequence of a Mulberry Tree, Morus notabilis C.K. Schneid.</title>
        <authorList>
            <person name="He N."/>
            <person name="Zhao S."/>
        </authorList>
    </citation>
    <scope>NUCLEOTIDE SEQUENCE</scope>
</reference>
<comment type="similarity">
    <text evidence="1">Belongs to the plant acyltransferase family.</text>
</comment>
<dbReference type="Proteomes" id="UP000030645">
    <property type="component" value="Unassembled WGS sequence"/>
</dbReference>
<dbReference type="eggNOG" id="ENOG502QT1Q">
    <property type="taxonomic scope" value="Eukaryota"/>
</dbReference>
<evidence type="ECO:0000256" key="2">
    <source>
        <dbReference type="ARBA" id="ARBA00022679"/>
    </source>
</evidence>
<dbReference type="PANTHER" id="PTHR31896">
    <property type="entry name" value="FAMILY REGULATORY PROTEIN, PUTATIVE (AFU_ORTHOLOGUE AFUA_3G14730)-RELATED"/>
    <property type="match status" value="1"/>
</dbReference>
<dbReference type="Gene3D" id="3.30.559.10">
    <property type="entry name" value="Chloramphenicol acetyltransferase-like domain"/>
    <property type="match status" value="2"/>
</dbReference>
<dbReference type="Pfam" id="PF02458">
    <property type="entry name" value="Transferase"/>
    <property type="match status" value="1"/>
</dbReference>
<sequence length="422" mass="47339">MLSAHYIQKGLLFAKPRQATKEDGNGFMEALLDRLKNSLSKALVHFYPLSGRLKTIKAQNPPSTLVYVDCNDSPGAKFIYATLNMTMSDILSETYVPLVVQSFFDHHKAVNHDGHTMSLLSVQVTELVDGVFIGCSMNHCLGDGASYWNFFNSWSEIFQPKGDHDHVSTKISISRPPILKRRFPDGHDPLFNLPYADPDEFISRFEAPELKERIFHFSAESIAKLKAKANAECNVANQISSLQSLAALVWRCITRARNIPSDQITSCKLAANCRSRLDPPAPDNYFGNLIHELRAFTTAAELLEHDLGWAASKVHKAVANFNNKEVHEWLEEWLQSPYVYQIGRFFDPNCVMMGSSPKFNKYGSEFGMGKAVALRSGYANKFDGKVSSYPGREGGGSIDLEMCLLPHRMRALESDKEFIEAM</sequence>
<evidence type="ECO:0000256" key="1">
    <source>
        <dbReference type="ARBA" id="ARBA00009861"/>
    </source>
</evidence>
<keyword evidence="5" id="KW-1185">Reference proteome</keyword>
<dbReference type="GO" id="GO:0016746">
    <property type="term" value="F:acyltransferase activity"/>
    <property type="evidence" value="ECO:0007669"/>
    <property type="project" value="UniProtKB-KW"/>
</dbReference>
<dbReference type="AlphaFoldDB" id="W9RY56"/>
<dbReference type="InterPro" id="IPR051283">
    <property type="entry name" value="Sec_Metabolite_Acyltrans"/>
</dbReference>
<organism evidence="4 5">
    <name type="scientific">Morus notabilis</name>
    <dbReference type="NCBI Taxonomy" id="981085"/>
    <lineage>
        <taxon>Eukaryota</taxon>
        <taxon>Viridiplantae</taxon>
        <taxon>Streptophyta</taxon>
        <taxon>Embryophyta</taxon>
        <taxon>Tracheophyta</taxon>
        <taxon>Spermatophyta</taxon>
        <taxon>Magnoliopsida</taxon>
        <taxon>eudicotyledons</taxon>
        <taxon>Gunneridae</taxon>
        <taxon>Pentapetalae</taxon>
        <taxon>rosids</taxon>
        <taxon>fabids</taxon>
        <taxon>Rosales</taxon>
        <taxon>Moraceae</taxon>
        <taxon>Moreae</taxon>
        <taxon>Morus</taxon>
    </lineage>
</organism>
<dbReference type="STRING" id="981085.W9RY56"/>
<evidence type="ECO:0000256" key="3">
    <source>
        <dbReference type="ARBA" id="ARBA00023315"/>
    </source>
</evidence>
<accession>W9RY56</accession>
<dbReference type="FunFam" id="3.30.559.10:FF:000008">
    <property type="entry name" value="Tryptamine hydroxycinnamoyl transferase"/>
    <property type="match status" value="1"/>
</dbReference>
<evidence type="ECO:0000313" key="5">
    <source>
        <dbReference type="Proteomes" id="UP000030645"/>
    </source>
</evidence>
<keyword evidence="2 4" id="KW-0808">Transferase</keyword>
<dbReference type="InterPro" id="IPR023213">
    <property type="entry name" value="CAT-like_dom_sf"/>
</dbReference>
<dbReference type="PANTHER" id="PTHR31896:SF12">
    <property type="entry name" value="HXXXD-TYPE ACYL-TRANSFERASE FAMILY PROTEIN"/>
    <property type="match status" value="1"/>
</dbReference>
<dbReference type="EMBL" id="KE345811">
    <property type="protein sequence ID" value="EXC17273.1"/>
    <property type="molecule type" value="Genomic_DNA"/>
</dbReference>
<gene>
    <name evidence="4" type="ORF">L484_027460</name>
</gene>